<evidence type="ECO:0000313" key="1">
    <source>
        <dbReference type="Proteomes" id="UP000887579"/>
    </source>
</evidence>
<name>A0AC34GSZ4_9BILA</name>
<dbReference type="WBParaSite" id="ES5_v2.g7912.t1">
    <property type="protein sequence ID" value="ES5_v2.g7912.t1"/>
    <property type="gene ID" value="ES5_v2.g7912"/>
</dbReference>
<proteinExistence type="predicted"/>
<reference evidence="2" key="1">
    <citation type="submission" date="2022-11" db="UniProtKB">
        <authorList>
            <consortium name="WormBaseParasite"/>
        </authorList>
    </citation>
    <scope>IDENTIFICATION</scope>
</reference>
<evidence type="ECO:0000313" key="2">
    <source>
        <dbReference type="WBParaSite" id="ES5_v2.g7912.t1"/>
    </source>
</evidence>
<protein>
    <submittedName>
        <fullName evidence="2">Dipeptidyl peptidase 3</fullName>
    </submittedName>
</protein>
<organism evidence="1 2">
    <name type="scientific">Panagrolaimus sp. ES5</name>
    <dbReference type="NCBI Taxonomy" id="591445"/>
    <lineage>
        <taxon>Eukaryota</taxon>
        <taxon>Metazoa</taxon>
        <taxon>Ecdysozoa</taxon>
        <taxon>Nematoda</taxon>
        <taxon>Chromadorea</taxon>
        <taxon>Rhabditida</taxon>
        <taxon>Tylenchina</taxon>
        <taxon>Panagrolaimomorpha</taxon>
        <taxon>Panagrolaimoidea</taxon>
        <taxon>Panagrolaimidae</taxon>
        <taxon>Panagrolaimus</taxon>
    </lineage>
</organism>
<accession>A0AC34GSZ4</accession>
<sequence>MTENVQKDFYILPNESPVVSLNCSEAFENLNDQEKKYAHFIGKACVEGSLVTFFQVSAESPAMFAIIHQVFSHETADEVKARAVSSGWTEDEVNALLVFSAGFLANSGNYKSFGDTKFIPNVDKAKLTKLFQESKAFSKNQKLQNAWKTIADRIFSLDPKHLGLNYPQEGVTTYLSPNITVADVKLVDEFLKSKHMESWNARLFKSEENGKTVFTIRLAAIQDAKIMEEEYEGVKIVIKAGDYNPLLERCNKELEKAIEFAANDNQKQMIQKYIEHFKSGSLDAHKDASRFWVKDVGPVVESYIGFIENYRDPAGTRAEFEGFVSCVNKETSKKFSTLVARAEELLQRLPWGADYEKDKFLKPDFTALEVIYFGGSGIPAGINIPNYDEIRQDEGFKNVSLGNVFSAVPKQKVEFISAEDEAMYKKYFKESFEVQVGLHELLGHGSGKLFQNEGEKLNFDKNKVKHLITDEPIKTWYEKGETWSSKFGQLGNAYEECRAEAVGYYLCCYPDILQIFGYEGQVADDIKYTNWLNEIRAGLVCLEFYQADAKKWGQAHSFARYVLLRVVLAAGQGFVSIEECVDENGKPDLKFRLDRSKIDSVGKLAVGEFLKKLQVYKSTGDFAGGSKLFNEWGTVGPQELRWREIVVARRKPRRNFVQSNTVFTNGKVELKTYPETNAGVIQSVVERYSEDAVNDALNVWEKDVKIFGL</sequence>
<dbReference type="Proteomes" id="UP000887579">
    <property type="component" value="Unplaced"/>
</dbReference>